<proteinExistence type="predicted"/>
<gene>
    <name evidence="1" type="ORF">Sradi_5705200</name>
</gene>
<protein>
    <submittedName>
        <fullName evidence="1">Uncharacterized protein</fullName>
    </submittedName>
</protein>
<dbReference type="AlphaFoldDB" id="A0AAW2L386"/>
<reference evidence="1" key="1">
    <citation type="submission" date="2020-06" db="EMBL/GenBank/DDBJ databases">
        <authorList>
            <person name="Li T."/>
            <person name="Hu X."/>
            <person name="Zhang T."/>
            <person name="Song X."/>
            <person name="Zhang H."/>
            <person name="Dai N."/>
            <person name="Sheng W."/>
            <person name="Hou X."/>
            <person name="Wei L."/>
        </authorList>
    </citation>
    <scope>NUCLEOTIDE SEQUENCE</scope>
    <source>
        <strain evidence="1">G02</strain>
        <tissue evidence="1">Leaf</tissue>
    </source>
</reference>
<sequence length="57" mass="5940">MVGDDLSENVVGIGVEKDSIGAEVEVHLMKLMFESEIVGGGEGVHRSGALAAGTRRE</sequence>
<accession>A0AAW2L386</accession>
<reference evidence="1" key="2">
    <citation type="journal article" date="2024" name="Plant">
        <title>Genomic evolution and insights into agronomic trait innovations of Sesamum species.</title>
        <authorList>
            <person name="Miao H."/>
            <person name="Wang L."/>
            <person name="Qu L."/>
            <person name="Liu H."/>
            <person name="Sun Y."/>
            <person name="Le M."/>
            <person name="Wang Q."/>
            <person name="Wei S."/>
            <person name="Zheng Y."/>
            <person name="Lin W."/>
            <person name="Duan Y."/>
            <person name="Cao H."/>
            <person name="Xiong S."/>
            <person name="Wang X."/>
            <person name="Wei L."/>
            <person name="Li C."/>
            <person name="Ma Q."/>
            <person name="Ju M."/>
            <person name="Zhao R."/>
            <person name="Li G."/>
            <person name="Mu C."/>
            <person name="Tian Q."/>
            <person name="Mei H."/>
            <person name="Zhang T."/>
            <person name="Gao T."/>
            <person name="Zhang H."/>
        </authorList>
    </citation>
    <scope>NUCLEOTIDE SEQUENCE</scope>
    <source>
        <strain evidence="1">G02</strain>
    </source>
</reference>
<name>A0AAW2L386_SESRA</name>
<evidence type="ECO:0000313" key="1">
    <source>
        <dbReference type="EMBL" id="KAL0313059.1"/>
    </source>
</evidence>
<dbReference type="EMBL" id="JACGWJ010000026">
    <property type="protein sequence ID" value="KAL0313059.1"/>
    <property type="molecule type" value="Genomic_DNA"/>
</dbReference>
<organism evidence="1">
    <name type="scientific">Sesamum radiatum</name>
    <name type="common">Black benniseed</name>
    <dbReference type="NCBI Taxonomy" id="300843"/>
    <lineage>
        <taxon>Eukaryota</taxon>
        <taxon>Viridiplantae</taxon>
        <taxon>Streptophyta</taxon>
        <taxon>Embryophyta</taxon>
        <taxon>Tracheophyta</taxon>
        <taxon>Spermatophyta</taxon>
        <taxon>Magnoliopsida</taxon>
        <taxon>eudicotyledons</taxon>
        <taxon>Gunneridae</taxon>
        <taxon>Pentapetalae</taxon>
        <taxon>asterids</taxon>
        <taxon>lamiids</taxon>
        <taxon>Lamiales</taxon>
        <taxon>Pedaliaceae</taxon>
        <taxon>Sesamum</taxon>
    </lineage>
</organism>
<comment type="caution">
    <text evidence="1">The sequence shown here is derived from an EMBL/GenBank/DDBJ whole genome shotgun (WGS) entry which is preliminary data.</text>
</comment>